<dbReference type="AlphaFoldDB" id="A0A1W6CWC8"/>
<dbReference type="Proteomes" id="UP000193017">
    <property type="component" value="Chromosome"/>
</dbReference>
<reference evidence="1 2" key="1">
    <citation type="submission" date="2017-03" db="EMBL/GenBank/DDBJ databases">
        <title>Genome sequence of Paracoccus contaminans isolated from a water microcosm.</title>
        <authorList>
            <person name="Aurass P."/>
            <person name="Karste S."/>
            <person name="Trost E."/>
            <person name="Glaeser S.P."/>
            <person name="Kaempfer P."/>
            <person name="Flieger A."/>
        </authorList>
    </citation>
    <scope>NUCLEOTIDE SEQUENCE [LARGE SCALE GENOMIC DNA]</scope>
    <source>
        <strain evidence="2">RKI 16-01929T\LMG 29738T\CCM 8701T\CIP 111112T</strain>
    </source>
</reference>
<organism evidence="1 2">
    <name type="scientific">Paracoccus contaminans</name>
    <dbReference type="NCBI Taxonomy" id="1945662"/>
    <lineage>
        <taxon>Bacteria</taxon>
        <taxon>Pseudomonadati</taxon>
        <taxon>Pseudomonadota</taxon>
        <taxon>Alphaproteobacteria</taxon>
        <taxon>Rhodobacterales</taxon>
        <taxon>Paracoccaceae</taxon>
        <taxon>Paracoccus</taxon>
    </lineage>
</organism>
<sequence length="289" mass="30705">MTAGPDFPQGTFDLVRPPDWACGVIMASPHSGRDYPGWFLAESILDPLALRSSEDAFVDRLIAPAADAGAAVLLARVPRTIVDLNRGADELDPAAISGIAPARVAPRAMAGLGVIPRVVAHGRPIRQGKLTAPEARRRIEAYWQPYHAALSILMDEAATRFGQAILIDVHSMPHAALSHVAGPPPDIVLGDRNGRSAAPGVTAAVHQALAAEGFAVRRNTPFAGAHTAAVHGRPSCGRHVVQIEIDRSLYMDEARICPHHGYDAFAARLARVARRLARMAADPSQLAAE</sequence>
<dbReference type="STRING" id="1945662.B0A89_05540"/>
<protein>
    <submittedName>
        <fullName evidence="1">N-formylglutamate amidohydrolase</fullName>
    </submittedName>
</protein>
<dbReference type="KEGG" id="pcon:B0A89_05540"/>
<dbReference type="Pfam" id="PF05013">
    <property type="entry name" value="FGase"/>
    <property type="match status" value="1"/>
</dbReference>
<evidence type="ECO:0000313" key="1">
    <source>
        <dbReference type="EMBL" id="ARJ69164.1"/>
    </source>
</evidence>
<keyword evidence="1" id="KW-0378">Hydrolase</keyword>
<dbReference type="OrthoDB" id="9802050at2"/>
<dbReference type="SUPFAM" id="SSF53187">
    <property type="entry name" value="Zn-dependent exopeptidases"/>
    <property type="match status" value="1"/>
</dbReference>
<dbReference type="GO" id="GO:0016787">
    <property type="term" value="F:hydrolase activity"/>
    <property type="evidence" value="ECO:0007669"/>
    <property type="project" value="UniProtKB-KW"/>
</dbReference>
<evidence type="ECO:0000313" key="2">
    <source>
        <dbReference type="Proteomes" id="UP000193017"/>
    </source>
</evidence>
<dbReference type="Gene3D" id="3.40.630.40">
    <property type="entry name" value="Zn-dependent exopeptidases"/>
    <property type="match status" value="1"/>
</dbReference>
<proteinExistence type="predicted"/>
<accession>A0A1W6CWC8</accession>
<keyword evidence="2" id="KW-1185">Reference proteome</keyword>
<dbReference type="RefSeq" id="WP_085377281.1">
    <property type="nucleotide sequence ID" value="NZ_CP020612.1"/>
</dbReference>
<name>A0A1W6CWC8_9RHOB</name>
<gene>
    <name evidence="1" type="ORF">B0A89_05540</name>
</gene>
<dbReference type="EMBL" id="CP020612">
    <property type="protein sequence ID" value="ARJ69164.1"/>
    <property type="molecule type" value="Genomic_DNA"/>
</dbReference>
<dbReference type="InterPro" id="IPR007709">
    <property type="entry name" value="N-FG_amidohydro"/>
</dbReference>